<evidence type="ECO:0000259" key="2">
    <source>
        <dbReference type="Pfam" id="PF13676"/>
    </source>
</evidence>
<dbReference type="InterPro" id="IPR011989">
    <property type="entry name" value="ARM-like"/>
</dbReference>
<dbReference type="SUPFAM" id="SSF52200">
    <property type="entry name" value="Toll/Interleukin receptor TIR domain"/>
    <property type="match status" value="1"/>
</dbReference>
<keyword evidence="3" id="KW-1185">Reference proteome</keyword>
<dbReference type="PANTHER" id="PTHR46270:SF2">
    <property type="entry name" value="TIR DOMAIN-CONTAINING PROTEIN"/>
    <property type="match status" value="1"/>
</dbReference>
<dbReference type="KEGG" id="bbel:109472556"/>
<evidence type="ECO:0000313" key="4">
    <source>
        <dbReference type="RefSeq" id="XP_019627898.1"/>
    </source>
</evidence>
<gene>
    <name evidence="4" type="primary">LOC109472556</name>
</gene>
<feature type="region of interest" description="Disordered" evidence="1">
    <location>
        <begin position="1"/>
        <end position="24"/>
    </location>
</feature>
<dbReference type="AlphaFoldDB" id="A0A6P4YU84"/>
<dbReference type="InterPro" id="IPR035897">
    <property type="entry name" value="Toll_tir_struct_dom_sf"/>
</dbReference>
<dbReference type="PANTHER" id="PTHR46270">
    <property type="entry name" value="ARMADILLO-TYPE FOLD-RELATED"/>
    <property type="match status" value="1"/>
</dbReference>
<dbReference type="GeneID" id="109472556"/>
<accession>A0A6P4YU84</accession>
<dbReference type="InterPro" id="IPR000225">
    <property type="entry name" value="Armadillo"/>
</dbReference>
<dbReference type="Pfam" id="PF00514">
    <property type="entry name" value="Arm"/>
    <property type="match status" value="1"/>
</dbReference>
<evidence type="ECO:0000313" key="3">
    <source>
        <dbReference type="Proteomes" id="UP000515135"/>
    </source>
</evidence>
<dbReference type="Proteomes" id="UP000515135">
    <property type="component" value="Unplaced"/>
</dbReference>
<sequence length="587" mass="66320">MAEESSSINSLPDECESPVPSSTSVSLATVVEEMTEAIETIKNTTGHLSAVSDNATILQTKILDPLSTYETKSQQQYLGDHLANIGAAQVFTSNIAWLRGMEHGGFSEDTWSYLELRILYLCCHNYSDGSQKFAEELVKAEIIPILVKDLQKCKETWRTDERCKDTASNSLGTLYNISRMSPSTRPLFRENKAIGSLIPYLKADNENFKTVATLTLAYVIDEKNLGIVADPSVIRFITNLFIKTVDDETKLWTVEGTYFSATELAMGIERLAVNDTPDDNNKLTLVEEGVLPPLFKLMTEGDEEEQLHAVRAISQLAFHPRNREEIRSVIPQLQELKKSGNPDITKTASGALWQLRDEESRIQKGHVMLSYQWDHQEIVKQIKTVLESNGYKVWMDIYEMGGSTFEAMAGAVEGAAVVLICMSRKYKESTNCRLECEYAGTRRTPIIPLKMEGNYKPDGWLGILSGANLYYNFDSDESFEDVMGRLMKEIGDRGKGHTAAVTEVVTVPPKPERPTFHDWTQKDVRVWAQENQLEWQLGTSLDAKDLRFLQMMKKETPAWFYKMIKDDQFLTHVPGMRKLSDALDKLE</sequence>
<organism evidence="3 4">
    <name type="scientific">Branchiostoma belcheri</name>
    <name type="common">Amphioxus</name>
    <dbReference type="NCBI Taxonomy" id="7741"/>
    <lineage>
        <taxon>Eukaryota</taxon>
        <taxon>Metazoa</taxon>
        <taxon>Chordata</taxon>
        <taxon>Cephalochordata</taxon>
        <taxon>Leptocardii</taxon>
        <taxon>Amphioxiformes</taxon>
        <taxon>Branchiostomatidae</taxon>
        <taxon>Branchiostoma</taxon>
    </lineage>
</organism>
<dbReference type="SMART" id="SM00185">
    <property type="entry name" value="ARM"/>
    <property type="match status" value="4"/>
</dbReference>
<feature type="domain" description="TIR" evidence="2">
    <location>
        <begin position="367"/>
        <end position="481"/>
    </location>
</feature>
<proteinExistence type="predicted"/>
<dbReference type="Gene3D" id="1.25.10.10">
    <property type="entry name" value="Leucine-rich Repeat Variant"/>
    <property type="match status" value="2"/>
</dbReference>
<dbReference type="OrthoDB" id="9978456at2759"/>
<dbReference type="InterPro" id="IPR016024">
    <property type="entry name" value="ARM-type_fold"/>
</dbReference>
<name>A0A6P4YU84_BRABE</name>
<dbReference type="RefSeq" id="XP_019627898.1">
    <property type="nucleotide sequence ID" value="XM_019772339.1"/>
</dbReference>
<feature type="compositionally biased region" description="Polar residues" evidence="1">
    <location>
        <begin position="1"/>
        <end position="10"/>
    </location>
</feature>
<dbReference type="Pfam" id="PF13676">
    <property type="entry name" value="TIR_2"/>
    <property type="match status" value="1"/>
</dbReference>
<dbReference type="GO" id="GO:0007165">
    <property type="term" value="P:signal transduction"/>
    <property type="evidence" value="ECO:0007669"/>
    <property type="project" value="InterPro"/>
</dbReference>
<reference evidence="4" key="1">
    <citation type="submission" date="2025-08" db="UniProtKB">
        <authorList>
            <consortium name="RefSeq"/>
        </authorList>
    </citation>
    <scope>IDENTIFICATION</scope>
    <source>
        <tissue evidence="4">Gonad</tissue>
    </source>
</reference>
<dbReference type="SUPFAM" id="SSF48371">
    <property type="entry name" value="ARM repeat"/>
    <property type="match status" value="1"/>
</dbReference>
<dbReference type="Gene3D" id="3.40.50.10140">
    <property type="entry name" value="Toll/interleukin-1 receptor homology (TIR) domain"/>
    <property type="match status" value="1"/>
</dbReference>
<dbReference type="InterPro" id="IPR000157">
    <property type="entry name" value="TIR_dom"/>
</dbReference>
<evidence type="ECO:0000256" key="1">
    <source>
        <dbReference type="SAM" id="MobiDB-lite"/>
    </source>
</evidence>
<protein>
    <submittedName>
        <fullName evidence="4">Uncharacterized protein LOC109472556</fullName>
    </submittedName>
</protein>